<dbReference type="WBParaSite" id="PTRK_0000358800.1">
    <property type="protein sequence ID" value="PTRK_0000358800.1"/>
    <property type="gene ID" value="PTRK_0000358800"/>
</dbReference>
<proteinExistence type="predicted"/>
<feature type="compositionally biased region" description="Basic and acidic residues" evidence="1">
    <location>
        <begin position="112"/>
        <end position="136"/>
    </location>
</feature>
<accession>A0A0N4Z8J1</accession>
<feature type="compositionally biased region" description="Gly residues" evidence="1">
    <location>
        <begin position="159"/>
        <end position="173"/>
    </location>
</feature>
<dbReference type="Proteomes" id="UP000038045">
    <property type="component" value="Unplaced"/>
</dbReference>
<keyword evidence="2" id="KW-1185">Reference proteome</keyword>
<protein>
    <submittedName>
        <fullName evidence="3">DUF5753 domain-containing protein</fullName>
    </submittedName>
</protein>
<reference evidence="3" key="1">
    <citation type="submission" date="2017-02" db="UniProtKB">
        <authorList>
            <consortium name="WormBaseParasite"/>
        </authorList>
    </citation>
    <scope>IDENTIFICATION</scope>
</reference>
<organism evidence="2 3">
    <name type="scientific">Parastrongyloides trichosuri</name>
    <name type="common">Possum-specific nematode worm</name>
    <dbReference type="NCBI Taxonomy" id="131310"/>
    <lineage>
        <taxon>Eukaryota</taxon>
        <taxon>Metazoa</taxon>
        <taxon>Ecdysozoa</taxon>
        <taxon>Nematoda</taxon>
        <taxon>Chromadorea</taxon>
        <taxon>Rhabditida</taxon>
        <taxon>Tylenchina</taxon>
        <taxon>Panagrolaimomorpha</taxon>
        <taxon>Strongyloidoidea</taxon>
        <taxon>Strongyloididae</taxon>
        <taxon>Parastrongyloides</taxon>
    </lineage>
</organism>
<evidence type="ECO:0000313" key="3">
    <source>
        <dbReference type="WBParaSite" id="PTRK_0000358800.1"/>
    </source>
</evidence>
<feature type="region of interest" description="Disordered" evidence="1">
    <location>
        <begin position="1"/>
        <end position="211"/>
    </location>
</feature>
<feature type="compositionally biased region" description="Basic residues" evidence="1">
    <location>
        <begin position="140"/>
        <end position="149"/>
    </location>
</feature>
<evidence type="ECO:0000256" key="1">
    <source>
        <dbReference type="SAM" id="MobiDB-lite"/>
    </source>
</evidence>
<feature type="compositionally biased region" description="Low complexity" evidence="1">
    <location>
        <begin position="184"/>
        <end position="201"/>
    </location>
</feature>
<feature type="region of interest" description="Disordered" evidence="1">
    <location>
        <begin position="225"/>
        <end position="249"/>
    </location>
</feature>
<name>A0A0N4Z8J1_PARTI</name>
<evidence type="ECO:0000313" key="2">
    <source>
        <dbReference type="Proteomes" id="UP000038045"/>
    </source>
</evidence>
<sequence>MVGGQVGGTRREQVCRRYRRHNGPRPGAGRLRLQREPRPQSVPDRGRQRPDPAVERGLGRDDQVAEGVDQCGPERARASRRRADRPGGGLGGPTLGLCGVRGCQPQRLRPAVRSDRRDHRLAETGPERRPTGDRTGPRGRPCRRSSRRRTLFDPVHDGPGAGRGPEPGRGLFPGGRRPGRHGRATGPAAALLAQSRTGSGPPRRRLRGGGGLQAVRIHRPVAADGAAAPDRHAGIHLDPPLGSDPDHGSAAVYRQPWVELTGDKAKFLHKRIADRGEAR</sequence>
<feature type="compositionally biased region" description="Basic and acidic residues" evidence="1">
    <location>
        <begin position="33"/>
        <end position="63"/>
    </location>
</feature>
<dbReference type="AlphaFoldDB" id="A0A0N4Z8J1"/>